<dbReference type="Gene3D" id="2.40.110.10">
    <property type="entry name" value="Butyryl-CoA Dehydrogenase, subunit A, domain 2"/>
    <property type="match status" value="1"/>
</dbReference>
<dbReference type="InterPro" id="IPR009100">
    <property type="entry name" value="AcylCoA_DH/oxidase_NM_dom_sf"/>
</dbReference>
<evidence type="ECO:0000313" key="10">
    <source>
        <dbReference type="Proteomes" id="UP001216674"/>
    </source>
</evidence>
<dbReference type="Gene3D" id="1.10.540.10">
    <property type="entry name" value="Acyl-CoA dehydrogenase/oxidase, N-terminal domain"/>
    <property type="match status" value="1"/>
</dbReference>
<evidence type="ECO:0000256" key="2">
    <source>
        <dbReference type="ARBA" id="ARBA00009347"/>
    </source>
</evidence>
<comment type="similarity">
    <text evidence="2">Belongs to the acyl-CoA dehydrogenase family.</text>
</comment>
<dbReference type="Proteomes" id="UP001216674">
    <property type="component" value="Unassembled WGS sequence"/>
</dbReference>
<keyword evidence="3" id="KW-0285">Flavoprotein</keyword>
<dbReference type="Pfam" id="PF00441">
    <property type="entry name" value="Acyl-CoA_dh_1"/>
    <property type="match status" value="1"/>
</dbReference>
<dbReference type="InterPro" id="IPR037069">
    <property type="entry name" value="AcylCoA_DH/ox_N_sf"/>
</dbReference>
<dbReference type="SUPFAM" id="SSF47203">
    <property type="entry name" value="Acyl-CoA dehydrogenase C-terminal domain-like"/>
    <property type="match status" value="1"/>
</dbReference>
<protein>
    <submittedName>
        <fullName evidence="9">Acyl-CoA dehydrogenase family protein</fullName>
    </submittedName>
</protein>
<feature type="domain" description="Acyl-CoA dehydrogenase/oxidase C-terminal" evidence="6">
    <location>
        <begin position="241"/>
        <end position="407"/>
    </location>
</feature>
<evidence type="ECO:0000256" key="1">
    <source>
        <dbReference type="ARBA" id="ARBA00001974"/>
    </source>
</evidence>
<comment type="cofactor">
    <cofactor evidence="1">
        <name>FAD</name>
        <dbReference type="ChEBI" id="CHEBI:57692"/>
    </cofactor>
</comment>
<organism evidence="9 10">
    <name type="scientific">Cupriavidus basilensis</name>
    <dbReference type="NCBI Taxonomy" id="68895"/>
    <lineage>
        <taxon>Bacteria</taxon>
        <taxon>Pseudomonadati</taxon>
        <taxon>Pseudomonadota</taxon>
        <taxon>Betaproteobacteria</taxon>
        <taxon>Burkholderiales</taxon>
        <taxon>Burkholderiaceae</taxon>
        <taxon>Cupriavidus</taxon>
    </lineage>
</organism>
<dbReference type="Pfam" id="PF02771">
    <property type="entry name" value="Acyl-CoA_dh_N"/>
    <property type="match status" value="1"/>
</dbReference>
<dbReference type="PANTHER" id="PTHR43292">
    <property type="entry name" value="ACYL-COA DEHYDROGENASE"/>
    <property type="match status" value="1"/>
</dbReference>
<reference evidence="9 10" key="1">
    <citation type="submission" date="2023-03" db="EMBL/GenBank/DDBJ databases">
        <title>Draft assemblies of triclosan tolerant bacteria isolated from returned activated sludge.</title>
        <authorList>
            <person name="Van Hamelsveld S."/>
        </authorList>
    </citation>
    <scope>NUCLEOTIDE SEQUENCE [LARGE SCALE GENOMIC DNA]</scope>
    <source>
        <strain evidence="9 10">GW210010_S58</strain>
    </source>
</reference>
<dbReference type="InterPro" id="IPR046373">
    <property type="entry name" value="Acyl-CoA_Oxase/DH_mid-dom_sf"/>
</dbReference>
<evidence type="ECO:0000256" key="5">
    <source>
        <dbReference type="ARBA" id="ARBA00023002"/>
    </source>
</evidence>
<dbReference type="RefSeq" id="WP_276268269.1">
    <property type="nucleotide sequence ID" value="NZ_JARJLM010000576.1"/>
</dbReference>
<evidence type="ECO:0000256" key="4">
    <source>
        <dbReference type="ARBA" id="ARBA00022827"/>
    </source>
</evidence>
<feature type="domain" description="Acyl-CoA dehydrogenase/oxidase N-terminal" evidence="8">
    <location>
        <begin position="7"/>
        <end position="121"/>
    </location>
</feature>
<dbReference type="InterPro" id="IPR006091">
    <property type="entry name" value="Acyl-CoA_Oxase/DH_mid-dom"/>
</dbReference>
<keyword evidence="4" id="KW-0274">FAD</keyword>
<comment type="caution">
    <text evidence="9">The sequence shown here is derived from an EMBL/GenBank/DDBJ whole genome shotgun (WGS) entry which is preliminary data.</text>
</comment>
<evidence type="ECO:0000259" key="8">
    <source>
        <dbReference type="Pfam" id="PF02771"/>
    </source>
</evidence>
<accession>A0ABT6B080</accession>
<name>A0ABT6B080_9BURK</name>
<keyword evidence="10" id="KW-1185">Reference proteome</keyword>
<keyword evidence="5" id="KW-0560">Oxidoreductase</keyword>
<evidence type="ECO:0000256" key="3">
    <source>
        <dbReference type="ARBA" id="ARBA00022630"/>
    </source>
</evidence>
<sequence>MNLDFSPQELQFRDEVRAWIAEAYDDGLKALMARTKNGYLDKEGQVRWQKKLFERGWAAPNWPEEYGGPGWTPAQRYLFQAETAAAGCPTVSPMGLKMVAPVIMKYGTPEQKARFLPPILSSDIWWCQGYSEPNSGSDLASLQMRAERGSDQHGEHYILDGSKIWTTHAQWADWMFCLVRTSRDARRQDGISFVLVDMRAPGITVAPLPTLDGPVDGQQEVNQVFFENVRVPVANRIGEEGMGWTYAKYLLEFERGGSYGPMLRQQLGKVARIAANEPGEHGARLLDDPAFRRKLAELHVRAAALEASELRLFSSVRSGTSIGAASSMLKLVGTETIQAISELAVEAAGPYALPFVQDGWAVQQGRTSAPSAGPDYAAPLAPRYFNYRKASIYAGSNEIQRNIIAKLVLGL</sequence>
<dbReference type="InterPro" id="IPR009075">
    <property type="entry name" value="AcylCo_DH/oxidase_C"/>
</dbReference>
<dbReference type="SUPFAM" id="SSF56645">
    <property type="entry name" value="Acyl-CoA dehydrogenase NM domain-like"/>
    <property type="match status" value="1"/>
</dbReference>
<dbReference type="InterPro" id="IPR013786">
    <property type="entry name" value="AcylCoA_DH/ox_N"/>
</dbReference>
<proteinExistence type="inferred from homology"/>
<evidence type="ECO:0000313" key="9">
    <source>
        <dbReference type="EMBL" id="MDF3838280.1"/>
    </source>
</evidence>
<dbReference type="PANTHER" id="PTHR43292:SF3">
    <property type="entry name" value="ACYL-COA DEHYDROGENASE FADE29"/>
    <property type="match status" value="1"/>
</dbReference>
<dbReference type="InterPro" id="IPR036250">
    <property type="entry name" value="AcylCo_DH-like_C"/>
</dbReference>
<gene>
    <name evidence="9" type="ORF">P3W85_35925</name>
</gene>
<evidence type="ECO:0000259" key="6">
    <source>
        <dbReference type="Pfam" id="PF00441"/>
    </source>
</evidence>
<dbReference type="InterPro" id="IPR052161">
    <property type="entry name" value="Mycobact_Acyl-CoA_DH"/>
</dbReference>
<dbReference type="Gene3D" id="1.20.140.10">
    <property type="entry name" value="Butyryl-CoA Dehydrogenase, subunit A, domain 3"/>
    <property type="match status" value="1"/>
</dbReference>
<dbReference type="EMBL" id="JARJLM010000576">
    <property type="protein sequence ID" value="MDF3838280.1"/>
    <property type="molecule type" value="Genomic_DNA"/>
</dbReference>
<feature type="domain" description="Acyl-CoA oxidase/dehydrogenase middle" evidence="7">
    <location>
        <begin position="127"/>
        <end position="213"/>
    </location>
</feature>
<evidence type="ECO:0000259" key="7">
    <source>
        <dbReference type="Pfam" id="PF02770"/>
    </source>
</evidence>
<dbReference type="Pfam" id="PF02770">
    <property type="entry name" value="Acyl-CoA_dh_M"/>
    <property type="match status" value="1"/>
</dbReference>